<keyword evidence="1" id="KW-0472">Membrane</keyword>
<keyword evidence="4" id="KW-1185">Reference proteome</keyword>
<protein>
    <submittedName>
        <fullName evidence="3">Type II secretion system protein</fullName>
    </submittedName>
</protein>
<evidence type="ECO:0000313" key="4">
    <source>
        <dbReference type="Proteomes" id="UP000029714"/>
    </source>
</evidence>
<keyword evidence="1" id="KW-0812">Transmembrane</keyword>
<evidence type="ECO:0000313" key="5">
    <source>
        <dbReference type="Proteomes" id="UP000477070"/>
    </source>
</evidence>
<dbReference type="Proteomes" id="UP000029714">
    <property type="component" value="Unassembled WGS sequence"/>
</dbReference>
<evidence type="ECO:0000313" key="2">
    <source>
        <dbReference type="EMBL" id="MWV68708.1"/>
    </source>
</evidence>
<evidence type="ECO:0000313" key="3">
    <source>
        <dbReference type="EMBL" id="TLD92180.1"/>
    </source>
</evidence>
<comment type="caution">
    <text evidence="3">The sequence shown here is derived from an EMBL/GenBank/DDBJ whole genome shotgun (WGS) entry which is preliminary data.</text>
</comment>
<reference evidence="3" key="3">
    <citation type="submission" date="2018-04" db="EMBL/GenBank/DDBJ databases">
        <authorList>
            <person name="Sheh A."/>
            <person name="Shen Z."/>
            <person name="Mannion A.J."/>
            <person name="Fox J.G."/>
        </authorList>
    </citation>
    <scope>NUCLEOTIDE SEQUENCE</scope>
    <source>
        <strain evidence="3">MIT 97-6194</strain>
    </source>
</reference>
<reference evidence="3 4" key="1">
    <citation type="journal article" date="2014" name="Genome Announc.">
        <title>Draft genome sequences of eight enterohepatic helicobacter species isolated from both laboratory and wild rodents.</title>
        <authorList>
            <person name="Sheh A."/>
            <person name="Shen Z."/>
            <person name="Fox J.G."/>
        </authorList>
    </citation>
    <scope>NUCLEOTIDE SEQUENCE [LARGE SCALE GENOMIC DNA]</scope>
    <source>
        <strain evidence="3 4">MIT 97-6194</strain>
    </source>
</reference>
<proteinExistence type="predicted"/>
<organism evidence="3 4">
    <name type="scientific">Helicobacter saguini</name>
    <dbReference type="NCBI Taxonomy" id="1548018"/>
    <lineage>
        <taxon>Bacteria</taxon>
        <taxon>Pseudomonadati</taxon>
        <taxon>Campylobacterota</taxon>
        <taxon>Epsilonproteobacteria</taxon>
        <taxon>Campylobacterales</taxon>
        <taxon>Helicobacteraceae</taxon>
        <taxon>Helicobacter</taxon>
    </lineage>
</organism>
<dbReference type="EMBL" id="JRMP02000023">
    <property type="protein sequence ID" value="TLD92180.1"/>
    <property type="molecule type" value="Genomic_DNA"/>
</dbReference>
<keyword evidence="1" id="KW-1133">Transmembrane helix</keyword>
<dbReference type="Proteomes" id="UP000477070">
    <property type="component" value="Unassembled WGS sequence"/>
</dbReference>
<dbReference type="AlphaFoldDB" id="A0A347VRA6"/>
<gene>
    <name evidence="2" type="ORF">DCO61_01350</name>
    <name evidence="3" type="ORF">LS64_010865</name>
</gene>
<name>A0A347VRA6_9HELI</name>
<accession>A0A347VRA6</accession>
<dbReference type="RefSeq" id="WP_034570917.1">
    <property type="nucleotide sequence ID" value="NZ_JRMP02000023.1"/>
</dbReference>
<reference evidence="2 5" key="4">
    <citation type="submission" date="2019-12" db="EMBL/GenBank/DDBJ databases">
        <title>Multi-Generational Helicobacter saguini Isolates.</title>
        <authorList>
            <person name="Mannion A."/>
            <person name="Shen Z."/>
            <person name="Fox J.G."/>
        </authorList>
    </citation>
    <scope>NUCLEOTIDE SEQUENCE [LARGE SCALE GENOMIC DNA]</scope>
    <source>
        <strain evidence="2">16-048</strain>
        <strain evidence="5">16-048 (F4)</strain>
    </source>
</reference>
<reference evidence="3 4" key="2">
    <citation type="journal article" date="2016" name="Infect. Immun.">
        <title>Helicobacter saguini, a Novel Helicobacter Isolated from Cotton-Top Tamarins with Ulcerative Colitis, Has Proinflammatory Properties and Induces Typhlocolitis and Dysplasia in Gnotobiotic IL-10-/- Mice.</title>
        <authorList>
            <person name="Shen Z."/>
            <person name="Mannion A."/>
            <person name="Whary M.T."/>
            <person name="Muthupalani S."/>
            <person name="Sheh A."/>
            <person name="Feng Y."/>
            <person name="Gong G."/>
            <person name="Vandamme P."/>
            <person name="Holcombe H.R."/>
            <person name="Paster B.J."/>
            <person name="Fox J.G."/>
        </authorList>
    </citation>
    <scope>NUCLEOTIDE SEQUENCE [LARGE SCALE GENOMIC DNA]</scope>
    <source>
        <strain evidence="3 4">MIT 97-6194</strain>
    </source>
</reference>
<feature type="transmembrane region" description="Helical" evidence="1">
    <location>
        <begin position="12"/>
        <end position="30"/>
    </location>
</feature>
<evidence type="ECO:0000256" key="1">
    <source>
        <dbReference type="SAM" id="Phobius"/>
    </source>
</evidence>
<sequence>MKHSKSFSLLEILFCLIILGIFGVGALYSITNLKRQDVSIQKFLLKNSSLYETELFINKMLSYAKADSIKIGNNTLSWQGYDKLFLSAKNNDKFMDFSLQTSSFNISLQHNNLYFNNTLLLHNVKVFDINIKDFNTDRILEYTLCTHICIQDFIFLENIEIEFDKL</sequence>
<dbReference type="EMBL" id="QBIU01000001">
    <property type="protein sequence ID" value="MWV68708.1"/>
    <property type="molecule type" value="Genomic_DNA"/>
</dbReference>
<dbReference type="OrthoDB" id="9979372at2"/>